<dbReference type="Pfam" id="PF20684">
    <property type="entry name" value="Fung_rhodopsin"/>
    <property type="match status" value="1"/>
</dbReference>
<keyword evidence="10 15" id="KW-0472">Membrane</keyword>
<dbReference type="SMART" id="SM00747">
    <property type="entry name" value="CFEM"/>
    <property type="match status" value="1"/>
</dbReference>
<comment type="subcellular location">
    <subcellularLocation>
        <location evidence="2">Membrane</location>
        <topology evidence="2">Lipid-anchor</topology>
        <topology evidence="2">GPI-anchor</topology>
    </subcellularLocation>
    <subcellularLocation>
        <location evidence="1">Membrane</location>
        <topology evidence="1">Multi-pass membrane protein</topology>
    </subcellularLocation>
    <subcellularLocation>
        <location evidence="3">Secreted</location>
    </subcellularLocation>
</comment>
<dbReference type="PROSITE" id="PS51257">
    <property type="entry name" value="PROKAR_LIPOPROTEIN"/>
    <property type="match status" value="1"/>
</dbReference>
<comment type="similarity">
    <text evidence="13">Belongs to the SAT4 family.</text>
</comment>
<dbReference type="VEuPathDB" id="FungiDB:SI65_09409"/>
<accession>A0A1E3B2J0</accession>
<evidence type="ECO:0000256" key="7">
    <source>
        <dbReference type="ARBA" id="ARBA00022692"/>
    </source>
</evidence>
<keyword evidence="6" id="KW-0325">Glycoprotein</keyword>
<feature type="transmembrane region" description="Helical" evidence="15">
    <location>
        <begin position="334"/>
        <end position="355"/>
    </location>
</feature>
<dbReference type="InterPro" id="IPR052337">
    <property type="entry name" value="SAT4-like"/>
</dbReference>
<gene>
    <name evidence="18" type="ORF">SI65_09409</name>
</gene>
<feature type="transmembrane region" description="Helical" evidence="15">
    <location>
        <begin position="177"/>
        <end position="200"/>
    </location>
</feature>
<evidence type="ECO:0000256" key="1">
    <source>
        <dbReference type="ARBA" id="ARBA00004141"/>
    </source>
</evidence>
<dbReference type="GO" id="GO:0005576">
    <property type="term" value="C:extracellular region"/>
    <property type="evidence" value="ECO:0007669"/>
    <property type="project" value="UniProtKB-SubCell"/>
</dbReference>
<keyword evidence="12" id="KW-0449">Lipoprotein</keyword>
<evidence type="ECO:0000256" key="8">
    <source>
        <dbReference type="ARBA" id="ARBA00022729"/>
    </source>
</evidence>
<feature type="disulfide bond" evidence="14">
    <location>
        <begin position="54"/>
        <end position="87"/>
    </location>
</feature>
<evidence type="ECO:0000256" key="5">
    <source>
        <dbReference type="ARBA" id="ARBA00022525"/>
    </source>
</evidence>
<evidence type="ECO:0000256" key="2">
    <source>
        <dbReference type="ARBA" id="ARBA00004589"/>
    </source>
</evidence>
<keyword evidence="19" id="KW-1185">Reference proteome</keyword>
<feature type="transmembrane region" description="Helical" evidence="15">
    <location>
        <begin position="134"/>
        <end position="157"/>
    </location>
</feature>
<name>A0A1E3B2J0_ASPCR</name>
<organism evidence="18 19">
    <name type="scientific">Aspergillus cristatus</name>
    <name type="common">Chinese Fuzhuan brick tea-fermentation fungus</name>
    <name type="synonym">Eurotium cristatum</name>
    <dbReference type="NCBI Taxonomy" id="573508"/>
    <lineage>
        <taxon>Eukaryota</taxon>
        <taxon>Fungi</taxon>
        <taxon>Dikarya</taxon>
        <taxon>Ascomycota</taxon>
        <taxon>Pezizomycotina</taxon>
        <taxon>Eurotiomycetes</taxon>
        <taxon>Eurotiomycetidae</taxon>
        <taxon>Eurotiales</taxon>
        <taxon>Aspergillaceae</taxon>
        <taxon>Aspergillus</taxon>
        <taxon>Aspergillus subgen. Aspergillus</taxon>
    </lineage>
</organism>
<dbReference type="GO" id="GO:0046872">
    <property type="term" value="F:metal ion binding"/>
    <property type="evidence" value="ECO:0007669"/>
    <property type="project" value="UniProtKB-UniRule"/>
</dbReference>
<keyword evidence="14" id="KW-0408">Iron</keyword>
<feature type="binding site" description="axial binding residue" evidence="14">
    <location>
        <position position="49"/>
    </location>
    <ligand>
        <name>heme</name>
        <dbReference type="ChEBI" id="CHEBI:30413"/>
    </ligand>
    <ligandPart>
        <name>Fe</name>
        <dbReference type="ChEBI" id="CHEBI:18248"/>
    </ligandPart>
</feature>
<feature type="transmembrane region" description="Helical" evidence="15">
    <location>
        <begin position="103"/>
        <end position="122"/>
    </location>
</feature>
<dbReference type="Pfam" id="PF05730">
    <property type="entry name" value="CFEM"/>
    <property type="match status" value="1"/>
</dbReference>
<dbReference type="STRING" id="573508.A0A1E3B2J0"/>
<evidence type="ECO:0000256" key="14">
    <source>
        <dbReference type="PROSITE-ProRule" id="PRU01356"/>
    </source>
</evidence>
<feature type="disulfide bond" evidence="14">
    <location>
        <begin position="45"/>
        <end position="52"/>
    </location>
</feature>
<keyword evidence="14" id="KW-0349">Heme</keyword>
<feature type="transmembrane region" description="Helical" evidence="15">
    <location>
        <begin position="294"/>
        <end position="314"/>
    </location>
</feature>
<evidence type="ECO:0000256" key="10">
    <source>
        <dbReference type="ARBA" id="ARBA00023136"/>
    </source>
</evidence>
<feature type="disulfide bond" evidence="14">
    <location>
        <begin position="35"/>
        <end position="66"/>
    </location>
</feature>
<evidence type="ECO:0000313" key="19">
    <source>
        <dbReference type="Proteomes" id="UP000094569"/>
    </source>
</evidence>
<dbReference type="InterPro" id="IPR008427">
    <property type="entry name" value="Extracellular_membr_CFEM_dom"/>
</dbReference>
<feature type="transmembrane region" description="Helical" evidence="15">
    <location>
        <begin position="264"/>
        <end position="282"/>
    </location>
</feature>
<feature type="chain" id="PRO_5009123341" description="CFEM domain-containing protein" evidence="16">
    <location>
        <begin position="25"/>
        <end position="437"/>
    </location>
</feature>
<evidence type="ECO:0000256" key="15">
    <source>
        <dbReference type="SAM" id="Phobius"/>
    </source>
</evidence>
<evidence type="ECO:0000256" key="16">
    <source>
        <dbReference type="SAM" id="SignalP"/>
    </source>
</evidence>
<feature type="transmembrane region" description="Helical" evidence="15">
    <location>
        <begin position="207"/>
        <end position="228"/>
    </location>
</feature>
<dbReference type="Proteomes" id="UP000094569">
    <property type="component" value="Unassembled WGS sequence"/>
</dbReference>
<evidence type="ECO:0000256" key="13">
    <source>
        <dbReference type="ARBA" id="ARBA00038359"/>
    </source>
</evidence>
<comment type="similarity">
    <text evidence="4">Belongs to the RBT5 family.</text>
</comment>
<evidence type="ECO:0000256" key="9">
    <source>
        <dbReference type="ARBA" id="ARBA00022989"/>
    </source>
</evidence>
<reference evidence="18 19" key="1">
    <citation type="journal article" date="2016" name="BMC Genomics">
        <title>Comparative genomic and transcriptomic analyses of the Fuzhuan brick tea-fermentation fungus Aspergillus cristatus.</title>
        <authorList>
            <person name="Ge Y."/>
            <person name="Wang Y."/>
            <person name="Liu Y."/>
            <person name="Tan Y."/>
            <person name="Ren X."/>
            <person name="Zhang X."/>
            <person name="Hyde K.D."/>
            <person name="Liu Y."/>
            <person name="Liu Z."/>
        </authorList>
    </citation>
    <scope>NUCLEOTIDE SEQUENCE [LARGE SCALE GENOMIC DNA]</scope>
    <source>
        <strain evidence="18 19">GZAAS20.1005</strain>
    </source>
</reference>
<evidence type="ECO:0000259" key="17">
    <source>
        <dbReference type="PROSITE" id="PS52012"/>
    </source>
</evidence>
<keyword evidence="7 15" id="KW-0812">Transmembrane</keyword>
<dbReference type="InterPro" id="IPR049326">
    <property type="entry name" value="Rhodopsin_dom_fungi"/>
</dbReference>
<dbReference type="PANTHER" id="PTHR33048">
    <property type="entry name" value="PTH11-LIKE INTEGRAL MEMBRANE PROTEIN (AFU_ORTHOLOGUE AFUA_5G11245)"/>
    <property type="match status" value="1"/>
</dbReference>
<keyword evidence="8 16" id="KW-0732">Signal</keyword>
<evidence type="ECO:0000256" key="6">
    <source>
        <dbReference type="ARBA" id="ARBA00022622"/>
    </source>
</evidence>
<keyword evidence="6" id="KW-0336">GPI-anchor</keyword>
<feature type="domain" description="CFEM" evidence="17">
    <location>
        <begin position="5"/>
        <end position="119"/>
    </location>
</feature>
<keyword evidence="14" id="KW-0479">Metal-binding</keyword>
<feature type="disulfide bond" evidence="14">
    <location>
        <begin position="31"/>
        <end position="71"/>
    </location>
</feature>
<sequence>MRLFQQYAVLFSLACLAMPVIASASETIPQCALNCEQQFTNTTSCSTTDTTCLCTDTQYQADLSSCAMANCSMKEALTAKYIVSRQCDLPIPRRYPEADPGTIIPFVIATILFAIRMTAKFLRLGGGWGPDDYTIITAYVLAIIAFALHISMVHYGFGMNIWDIQPQDNITIAFKYFFAFILVYKALISLAKISVCLFLLRIFQSPVFRYTTYTMIAINTAVAITWILTDSFHCIPVHLAWTGWAMEEQGTCINFVASTFANGFVNIVVDTVMVIMPVYQVSRLNLSVQKKIGVAVMLGVGLVLTAVGIVRVVVFSRNTSNTNPTFEMEPLNHWSVIECQIAIICACLPTSRALFVRVLPGADTTHDSTARPYPTATGASSRTAAVSAFMGSGEKEKGRISKTVSYSVDVESKTKRLTKESDGFIQLKDIEVGGERG</sequence>
<proteinExistence type="inferred from homology"/>
<dbReference type="GO" id="GO:0098552">
    <property type="term" value="C:side of membrane"/>
    <property type="evidence" value="ECO:0007669"/>
    <property type="project" value="UniProtKB-KW"/>
</dbReference>
<dbReference type="PROSITE" id="PS52012">
    <property type="entry name" value="CFEM"/>
    <property type="match status" value="1"/>
</dbReference>
<comment type="caution">
    <text evidence="18">The sequence shown here is derived from an EMBL/GenBank/DDBJ whole genome shotgun (WGS) entry which is preliminary data.</text>
</comment>
<evidence type="ECO:0000256" key="11">
    <source>
        <dbReference type="ARBA" id="ARBA00023157"/>
    </source>
</evidence>
<evidence type="ECO:0000256" key="3">
    <source>
        <dbReference type="ARBA" id="ARBA00004613"/>
    </source>
</evidence>
<evidence type="ECO:0000256" key="4">
    <source>
        <dbReference type="ARBA" id="ARBA00010031"/>
    </source>
</evidence>
<dbReference type="EMBL" id="JXNT01000018">
    <property type="protein sequence ID" value="ODM15170.1"/>
    <property type="molecule type" value="Genomic_DNA"/>
</dbReference>
<keyword evidence="9 15" id="KW-1133">Transmembrane helix</keyword>
<dbReference type="OrthoDB" id="2496787at2759"/>
<evidence type="ECO:0000313" key="18">
    <source>
        <dbReference type="EMBL" id="ODM15170.1"/>
    </source>
</evidence>
<dbReference type="PANTHER" id="PTHR33048:SF141">
    <property type="entry name" value="INTEGRAL MEMBRANE PROTEIN-RELATED"/>
    <property type="match status" value="1"/>
</dbReference>
<feature type="signal peptide" evidence="16">
    <location>
        <begin position="1"/>
        <end position="24"/>
    </location>
</feature>
<evidence type="ECO:0000256" key="12">
    <source>
        <dbReference type="ARBA" id="ARBA00023288"/>
    </source>
</evidence>
<dbReference type="AlphaFoldDB" id="A0A1E3B2J0"/>
<keyword evidence="11 14" id="KW-1015">Disulfide bond</keyword>
<protein>
    <recommendedName>
        <fullName evidence="17">CFEM domain-containing protein</fullName>
    </recommendedName>
</protein>
<keyword evidence="5" id="KW-0964">Secreted</keyword>